<evidence type="ECO:0000259" key="4">
    <source>
        <dbReference type="PROSITE" id="PS01124"/>
    </source>
</evidence>
<name>A0A1H6N0A2_9FLAO</name>
<proteinExistence type="predicted"/>
<keyword evidence="6" id="KW-1185">Reference proteome</keyword>
<dbReference type="PANTHER" id="PTHR43280">
    <property type="entry name" value="ARAC-FAMILY TRANSCRIPTIONAL REGULATOR"/>
    <property type="match status" value="1"/>
</dbReference>
<organism evidence="5 6">
    <name type="scientific">Paenimyroides marinum</name>
    <dbReference type="NCBI Taxonomy" id="1159016"/>
    <lineage>
        <taxon>Bacteria</taxon>
        <taxon>Pseudomonadati</taxon>
        <taxon>Bacteroidota</taxon>
        <taxon>Flavobacteriia</taxon>
        <taxon>Flavobacteriales</taxon>
        <taxon>Flavobacteriaceae</taxon>
        <taxon>Paenimyroides</taxon>
    </lineage>
</organism>
<dbReference type="GO" id="GO:0003700">
    <property type="term" value="F:DNA-binding transcription factor activity"/>
    <property type="evidence" value="ECO:0007669"/>
    <property type="project" value="InterPro"/>
</dbReference>
<dbReference type="PROSITE" id="PS01124">
    <property type="entry name" value="HTH_ARAC_FAMILY_2"/>
    <property type="match status" value="1"/>
</dbReference>
<dbReference type="OrthoDB" id="1189000at2"/>
<evidence type="ECO:0000313" key="5">
    <source>
        <dbReference type="EMBL" id="SEI03836.1"/>
    </source>
</evidence>
<dbReference type="SUPFAM" id="SSF46689">
    <property type="entry name" value="Homeodomain-like"/>
    <property type="match status" value="2"/>
</dbReference>
<dbReference type="InterPro" id="IPR018060">
    <property type="entry name" value="HTH_AraC"/>
</dbReference>
<dbReference type="AlphaFoldDB" id="A0A1H6N0A2"/>
<dbReference type="InterPro" id="IPR018062">
    <property type="entry name" value="HTH_AraC-typ_CS"/>
</dbReference>
<dbReference type="STRING" id="1159016.SAMN02927937_02900"/>
<dbReference type="Gene3D" id="1.10.10.60">
    <property type="entry name" value="Homeodomain-like"/>
    <property type="match status" value="2"/>
</dbReference>
<dbReference type="InterPro" id="IPR009057">
    <property type="entry name" value="Homeodomain-like_sf"/>
</dbReference>
<dbReference type="RefSeq" id="WP_091102920.1">
    <property type="nucleotide sequence ID" value="NZ_FNXE01000080.1"/>
</dbReference>
<evidence type="ECO:0000256" key="1">
    <source>
        <dbReference type="ARBA" id="ARBA00023015"/>
    </source>
</evidence>
<dbReference type="GO" id="GO:0043565">
    <property type="term" value="F:sequence-specific DNA binding"/>
    <property type="evidence" value="ECO:0007669"/>
    <property type="project" value="InterPro"/>
</dbReference>
<gene>
    <name evidence="5" type="ORF">SAMN02927937_02900</name>
</gene>
<sequence>MNDTVQNKIHIEKTMGMFVGQFNDNVSHKHFALQISVASQKKFKITDEKDNQNSYTTCFINSNVQHQFISNETSLIILINPISSVGHQLYNKFRNIKIISLDEDFEQLVEIFEEYSQNDSDFINLTNKINNYFVNFKCQCELENHFEDERIYKAIQYLEQNFDRIVSLEEIANICFLSKTRFLHLFKEKTNLNFRRYQLWNKLIKSLPYLKEHSITETAHLFGFTDSSHYSRTFKDTFGLSPKFLSSLK</sequence>
<evidence type="ECO:0000256" key="3">
    <source>
        <dbReference type="ARBA" id="ARBA00023163"/>
    </source>
</evidence>
<dbReference type="PROSITE" id="PS00041">
    <property type="entry name" value="HTH_ARAC_FAMILY_1"/>
    <property type="match status" value="1"/>
</dbReference>
<evidence type="ECO:0000256" key="2">
    <source>
        <dbReference type="ARBA" id="ARBA00023125"/>
    </source>
</evidence>
<evidence type="ECO:0000313" key="6">
    <source>
        <dbReference type="Proteomes" id="UP000199634"/>
    </source>
</evidence>
<keyword evidence="3" id="KW-0804">Transcription</keyword>
<reference evidence="6" key="1">
    <citation type="submission" date="2016-10" db="EMBL/GenBank/DDBJ databases">
        <authorList>
            <person name="Varghese N."/>
            <person name="Submissions S."/>
        </authorList>
    </citation>
    <scope>NUCLEOTIDE SEQUENCE [LARGE SCALE GENOMIC DNA]</scope>
    <source>
        <strain evidence="6">CGMCC 1.10825</strain>
    </source>
</reference>
<dbReference type="EMBL" id="FNXE01000080">
    <property type="protein sequence ID" value="SEI03836.1"/>
    <property type="molecule type" value="Genomic_DNA"/>
</dbReference>
<keyword evidence="2 5" id="KW-0238">DNA-binding</keyword>
<protein>
    <submittedName>
        <fullName evidence="5">AraC-type DNA-binding protein</fullName>
    </submittedName>
</protein>
<dbReference type="PANTHER" id="PTHR43280:SF2">
    <property type="entry name" value="HTH-TYPE TRANSCRIPTIONAL REGULATOR EXSA"/>
    <property type="match status" value="1"/>
</dbReference>
<keyword evidence="1" id="KW-0805">Transcription regulation</keyword>
<dbReference type="Pfam" id="PF12833">
    <property type="entry name" value="HTH_18"/>
    <property type="match status" value="1"/>
</dbReference>
<accession>A0A1H6N0A2</accession>
<feature type="domain" description="HTH araC/xylS-type" evidence="4">
    <location>
        <begin position="152"/>
        <end position="248"/>
    </location>
</feature>
<dbReference type="SMART" id="SM00342">
    <property type="entry name" value="HTH_ARAC"/>
    <property type="match status" value="1"/>
</dbReference>
<dbReference type="Proteomes" id="UP000199634">
    <property type="component" value="Unassembled WGS sequence"/>
</dbReference>